<keyword evidence="1" id="KW-0677">Repeat</keyword>
<comment type="caution">
    <text evidence="8">The sequence shown here is derived from an EMBL/GenBank/DDBJ whole genome shotgun (WGS) entry which is preliminary data.</text>
</comment>
<dbReference type="STRING" id="63057.A0A2P5E8P4"/>
<protein>
    <submittedName>
        <fullName evidence="8">Coatomer beta subunit</fullName>
    </submittedName>
</protein>
<dbReference type="Proteomes" id="UP000237000">
    <property type="component" value="Unassembled WGS sequence"/>
</dbReference>
<dbReference type="InterPro" id="IPR016024">
    <property type="entry name" value="ARM-type_fold"/>
</dbReference>
<reference evidence="9" key="1">
    <citation type="submission" date="2016-06" db="EMBL/GenBank/DDBJ databases">
        <title>Parallel loss of symbiosis genes in relatives of nitrogen-fixing non-legume Parasponia.</title>
        <authorList>
            <person name="Van Velzen R."/>
            <person name="Holmer R."/>
            <person name="Bu F."/>
            <person name="Rutten L."/>
            <person name="Van Zeijl A."/>
            <person name="Liu W."/>
            <person name="Santuari L."/>
            <person name="Cao Q."/>
            <person name="Sharma T."/>
            <person name="Shen D."/>
            <person name="Roswanjaya Y."/>
            <person name="Wardhani T."/>
            <person name="Kalhor M.S."/>
            <person name="Jansen J."/>
            <person name="Van den Hoogen J."/>
            <person name="Gungor B."/>
            <person name="Hartog M."/>
            <person name="Hontelez J."/>
            <person name="Verver J."/>
            <person name="Yang W.-C."/>
            <person name="Schijlen E."/>
            <person name="Repin R."/>
            <person name="Schilthuizen M."/>
            <person name="Schranz E."/>
            <person name="Heidstra R."/>
            <person name="Miyata K."/>
            <person name="Fedorova E."/>
            <person name="Kohlen W."/>
            <person name="Bisseling T."/>
            <person name="Smit S."/>
            <person name="Geurts R."/>
        </authorList>
    </citation>
    <scope>NUCLEOTIDE SEQUENCE [LARGE SCALE GENOMIC DNA]</scope>
    <source>
        <strain evidence="9">cv. RG33-2</strain>
    </source>
</reference>
<dbReference type="FunFam" id="1.25.10.10:FF:000237">
    <property type="entry name" value="Pumilio homolog 9"/>
    <property type="match status" value="1"/>
</dbReference>
<dbReference type="GO" id="GO:0003729">
    <property type="term" value="F:mRNA binding"/>
    <property type="evidence" value="ECO:0007669"/>
    <property type="project" value="TreeGrafter"/>
</dbReference>
<dbReference type="EMBL" id="JXTC01000206">
    <property type="protein sequence ID" value="PON81884.1"/>
    <property type="molecule type" value="Genomic_DNA"/>
</dbReference>
<feature type="repeat" description="Pumilio" evidence="5">
    <location>
        <begin position="556"/>
        <end position="591"/>
    </location>
</feature>
<evidence type="ECO:0000256" key="1">
    <source>
        <dbReference type="ARBA" id="ARBA00022737"/>
    </source>
</evidence>
<feature type="compositionally biased region" description="Basic residues" evidence="6">
    <location>
        <begin position="27"/>
        <end position="42"/>
    </location>
</feature>
<feature type="repeat" description="Pumilio" evidence="5">
    <location>
        <begin position="518"/>
        <end position="555"/>
    </location>
</feature>
<dbReference type="InterPro" id="IPR033712">
    <property type="entry name" value="Pumilio_RNA-bd"/>
</dbReference>
<dbReference type="Gene3D" id="1.25.10.10">
    <property type="entry name" value="Leucine-rich Repeat Variant"/>
    <property type="match status" value="1"/>
</dbReference>
<dbReference type="InParanoid" id="A0A2P5E8P4"/>
<dbReference type="SMART" id="SM00025">
    <property type="entry name" value="Pumilio"/>
    <property type="match status" value="8"/>
</dbReference>
<dbReference type="OrthoDB" id="668540at2759"/>
<dbReference type="SUPFAM" id="SSF48371">
    <property type="entry name" value="ARM repeat"/>
    <property type="match status" value="1"/>
</dbReference>
<feature type="repeat" description="Pumilio" evidence="5">
    <location>
        <begin position="444"/>
        <end position="479"/>
    </location>
</feature>
<dbReference type="PANTHER" id="PTHR12537:SF13">
    <property type="entry name" value="PUMILIO HOMOLOGY DOMAIN FAMILY MEMBER 4"/>
    <property type="match status" value="1"/>
</dbReference>
<keyword evidence="2" id="KW-0810">Translation regulation</keyword>
<keyword evidence="9" id="KW-1185">Reference proteome</keyword>
<dbReference type="Pfam" id="PF00806">
    <property type="entry name" value="PUF"/>
    <property type="match status" value="1"/>
</dbReference>
<evidence type="ECO:0000256" key="2">
    <source>
        <dbReference type="ARBA" id="ARBA00022845"/>
    </source>
</evidence>
<evidence type="ECO:0000313" key="8">
    <source>
        <dbReference type="EMBL" id="PON81884.1"/>
    </source>
</evidence>
<keyword evidence="3" id="KW-0694">RNA-binding</keyword>
<dbReference type="Pfam" id="PF22493">
    <property type="entry name" value="PUF_NOP9"/>
    <property type="match status" value="1"/>
</dbReference>
<dbReference type="AlphaFoldDB" id="A0A2P5E8P4"/>
<evidence type="ECO:0000256" key="6">
    <source>
        <dbReference type="SAM" id="MobiDB-lite"/>
    </source>
</evidence>
<feature type="region of interest" description="Disordered" evidence="6">
    <location>
        <begin position="22"/>
        <end position="42"/>
    </location>
</feature>
<sequence>MDEEDYKEFEKLFDDIPHETSDNVHHQHDHNHQHKNVHGGHAHRSYVKQTINGVSGMCDDDALSHYKSTSVSSPASVFSLQSSGSSSSLFSAANSLSDNGSPTPPSMDELKSQMSFGTSHCPNRSWLDPKIRDSHLMNRRNTNGRLIDELGLCRNLSKMYVSDEQQDYSSSGGFSAANQGGVWFGDGSLNGNYRSNADYKNPSGGFSDSVGFQSSVPRNAVSFEGQMSSSVLGLQQGHRMGNLWSSQLSNSKSSSLLSEFNGYTPMSSLKKKVMEQTSNYHPIRNPVSNRATTIGRMPPGDASLYLAPNGTEDRIFLNSLNYPQVTQTRRPHWNVDSLVHKGLPTTDGRTRSSSDIRIGGPEAFTSEDSFIIQGETLNYVLNSRLSCLDRARGRIRSALRDFGMSLERSRQDGRHHIAGTYENSQNCRVVSPFSVPIKYNSLAEVEGYIGSIAKDQHGCRFLQTMLLEGTPDDVQTIFNEIIEHVVELMMNQFGNYLMQKLLDVCNEEQRMQILVMVAAQPGELVKISMDSHGTRVVQKLIETLKTRQQISLIISALEPGFLALIKDLNGNHVVQRCLQCFSKEDNKFIFDAAARYCVEIGIHQHGCCVLQRCISHSSGKQRENLVAEISSNALLLAQDAYGNYVVQFILELRIPSAVSTVVSQFEGNYVHLSMQKFSSHVVEKCLIVMDDDIRSRIIRELLDSLLFEQLLQDSSANYVIQTALRVSEGVLRKLLVEAIEPHKSLSRNNPYLKRIFSSKLLKK</sequence>
<evidence type="ECO:0000313" key="9">
    <source>
        <dbReference type="Proteomes" id="UP000237000"/>
    </source>
</evidence>
<gene>
    <name evidence="8" type="ORF">TorRG33x02_223050</name>
</gene>
<comment type="function">
    <text evidence="4">Sequence-specific RNA-binding protein that regulates translation and mRNA stability by binding the 3'-UTR of target mRNAs.</text>
</comment>
<feature type="repeat" description="Pumilio" evidence="5">
    <location>
        <begin position="480"/>
        <end position="516"/>
    </location>
</feature>
<accession>A0A2P5E8P4</accession>
<dbReference type="PROSITE" id="PS50302">
    <property type="entry name" value="PUM"/>
    <property type="match status" value="7"/>
</dbReference>
<dbReference type="PROSITE" id="PS50303">
    <property type="entry name" value="PUM_HD"/>
    <property type="match status" value="1"/>
</dbReference>
<dbReference type="InterPro" id="IPR001313">
    <property type="entry name" value="Pumilio_RNA-bd_rpt"/>
</dbReference>
<dbReference type="InterPro" id="IPR011989">
    <property type="entry name" value="ARM-like"/>
</dbReference>
<evidence type="ECO:0000259" key="7">
    <source>
        <dbReference type="PROSITE" id="PS50303"/>
    </source>
</evidence>
<feature type="domain" description="PUM-HD" evidence="7">
    <location>
        <begin position="422"/>
        <end position="763"/>
    </location>
</feature>
<dbReference type="CDD" id="cd07920">
    <property type="entry name" value="Pumilio"/>
    <property type="match status" value="1"/>
</dbReference>
<feature type="region of interest" description="Disordered" evidence="6">
    <location>
        <begin position="89"/>
        <end position="109"/>
    </location>
</feature>
<dbReference type="GO" id="GO:0006417">
    <property type="term" value="P:regulation of translation"/>
    <property type="evidence" value="ECO:0007669"/>
    <property type="project" value="UniProtKB-KW"/>
</dbReference>
<evidence type="ECO:0000256" key="3">
    <source>
        <dbReference type="ARBA" id="ARBA00022884"/>
    </source>
</evidence>
<evidence type="ECO:0000256" key="4">
    <source>
        <dbReference type="ARBA" id="ARBA00058490"/>
    </source>
</evidence>
<proteinExistence type="predicted"/>
<dbReference type="InterPro" id="IPR033133">
    <property type="entry name" value="PUM-HD"/>
</dbReference>
<name>A0A2P5E8P4_TREOI</name>
<evidence type="ECO:0000256" key="5">
    <source>
        <dbReference type="PROSITE-ProRule" id="PRU00317"/>
    </source>
</evidence>
<dbReference type="PANTHER" id="PTHR12537">
    <property type="entry name" value="RNA BINDING PROTEIN PUMILIO-RELATED"/>
    <property type="match status" value="1"/>
</dbReference>
<organism evidence="8 9">
    <name type="scientific">Trema orientale</name>
    <name type="common">Charcoal tree</name>
    <name type="synonym">Celtis orientalis</name>
    <dbReference type="NCBI Taxonomy" id="63057"/>
    <lineage>
        <taxon>Eukaryota</taxon>
        <taxon>Viridiplantae</taxon>
        <taxon>Streptophyta</taxon>
        <taxon>Embryophyta</taxon>
        <taxon>Tracheophyta</taxon>
        <taxon>Spermatophyta</taxon>
        <taxon>Magnoliopsida</taxon>
        <taxon>eudicotyledons</taxon>
        <taxon>Gunneridae</taxon>
        <taxon>Pentapetalae</taxon>
        <taxon>rosids</taxon>
        <taxon>fabids</taxon>
        <taxon>Rosales</taxon>
        <taxon>Cannabaceae</taxon>
        <taxon>Trema</taxon>
    </lineage>
</organism>
<feature type="repeat" description="Pumilio" evidence="5">
    <location>
        <begin position="592"/>
        <end position="627"/>
    </location>
</feature>
<feature type="repeat" description="Pumilio" evidence="5">
    <location>
        <begin position="664"/>
        <end position="699"/>
    </location>
</feature>
<dbReference type="GO" id="GO:0005737">
    <property type="term" value="C:cytoplasm"/>
    <property type="evidence" value="ECO:0007669"/>
    <property type="project" value="TreeGrafter"/>
</dbReference>
<feature type="repeat" description="Pumilio" evidence="5">
    <location>
        <begin position="628"/>
        <end position="663"/>
    </location>
</feature>